<feature type="signal peptide" evidence="1">
    <location>
        <begin position="1"/>
        <end position="21"/>
    </location>
</feature>
<gene>
    <name evidence="2" type="ORF">HGB41_18815</name>
</gene>
<keyword evidence="3" id="KW-1185">Reference proteome</keyword>
<dbReference type="EMBL" id="JABAIV010000007">
    <property type="protein sequence ID" value="NNG25041.1"/>
    <property type="molecule type" value="Genomic_DNA"/>
</dbReference>
<comment type="caution">
    <text evidence="2">The sequence shown here is derived from an EMBL/GenBank/DDBJ whole genome shotgun (WGS) entry which is preliminary data.</text>
</comment>
<dbReference type="CDD" id="cd14789">
    <property type="entry name" value="Tiki"/>
    <property type="match status" value="1"/>
</dbReference>
<dbReference type="AlphaFoldDB" id="A0A7Y2K1W6"/>
<sequence>MRRPIIVVFFSLFLMACQALGAERGALFKVTANGNVLHLYGTIHAGRADYYPLEPRIREAVAAAPTLALEVDATRDPSANAAAFRQYGMYPAGSPGRASLPAARRLRIEAGLKQQGMDPVAVARLKPWMVATMLAVNDAVRLGYDPALGVDHHLAQLARSDKPGKGGKGSKTRIAELESMGYQLALLNRLPEEAQWQLLEETLDTMASGRQLRETRELFAAWERADQKALDAIALRIERDDTLGGKFMREVLLEERNGPMADKVASLLARENNAVVAVGLLHLVGKRGVPELLRQRGMKVERVY</sequence>
<feature type="chain" id="PRO_5031448239" evidence="1">
    <location>
        <begin position="22"/>
        <end position="304"/>
    </location>
</feature>
<dbReference type="RefSeq" id="WP_171087298.1">
    <property type="nucleotide sequence ID" value="NZ_JABAIV010000007.1"/>
</dbReference>
<dbReference type="Pfam" id="PF01963">
    <property type="entry name" value="TraB_PrgY_gumN"/>
    <property type="match status" value="1"/>
</dbReference>
<organism evidence="2 3">
    <name type="scientific">Telluria aromaticivorans</name>
    <dbReference type="NCBI Taxonomy" id="2725995"/>
    <lineage>
        <taxon>Bacteria</taxon>
        <taxon>Pseudomonadati</taxon>
        <taxon>Pseudomonadota</taxon>
        <taxon>Betaproteobacteria</taxon>
        <taxon>Burkholderiales</taxon>
        <taxon>Oxalobacteraceae</taxon>
        <taxon>Telluria group</taxon>
        <taxon>Telluria</taxon>
    </lineage>
</organism>
<dbReference type="PANTHER" id="PTHR40590:SF1">
    <property type="entry name" value="CYTOPLASMIC PROTEIN"/>
    <property type="match status" value="1"/>
</dbReference>
<name>A0A7Y2K1W6_9BURK</name>
<evidence type="ECO:0000313" key="3">
    <source>
        <dbReference type="Proteomes" id="UP000533905"/>
    </source>
</evidence>
<dbReference type="PANTHER" id="PTHR40590">
    <property type="entry name" value="CYTOPLASMIC PROTEIN-RELATED"/>
    <property type="match status" value="1"/>
</dbReference>
<dbReference type="InterPro" id="IPR002816">
    <property type="entry name" value="TraB/PrgY/GumN_fam"/>
</dbReference>
<evidence type="ECO:0000313" key="2">
    <source>
        <dbReference type="EMBL" id="NNG25041.1"/>
    </source>
</evidence>
<proteinExistence type="predicted"/>
<dbReference type="InterPro" id="IPR047111">
    <property type="entry name" value="YbaP-like"/>
</dbReference>
<evidence type="ECO:0000256" key="1">
    <source>
        <dbReference type="SAM" id="SignalP"/>
    </source>
</evidence>
<accession>A0A7Y2K1W6</accession>
<protein>
    <submittedName>
        <fullName evidence="2">TraB/GumN family protein</fullName>
    </submittedName>
</protein>
<dbReference type="PROSITE" id="PS51257">
    <property type="entry name" value="PROKAR_LIPOPROTEIN"/>
    <property type="match status" value="1"/>
</dbReference>
<reference evidence="2 3" key="1">
    <citation type="submission" date="2020-04" db="EMBL/GenBank/DDBJ databases">
        <title>Massilia sp. nov., a cold adapted bacteria isolated from Arctic soil.</title>
        <authorList>
            <person name="Son J."/>
            <person name="Ka J.-O."/>
        </authorList>
    </citation>
    <scope>NUCLEOTIDE SEQUENCE [LARGE SCALE GENOMIC DNA]</scope>
    <source>
        <strain evidence="2 3">ML15P13</strain>
    </source>
</reference>
<dbReference type="Proteomes" id="UP000533905">
    <property type="component" value="Unassembled WGS sequence"/>
</dbReference>
<keyword evidence="1" id="KW-0732">Signal</keyword>